<dbReference type="GO" id="GO:1990189">
    <property type="term" value="F:protein N-terminal-serine acetyltransferase activity"/>
    <property type="evidence" value="ECO:0007669"/>
    <property type="project" value="TreeGrafter"/>
</dbReference>
<keyword evidence="3" id="KW-1185">Reference proteome</keyword>
<proteinExistence type="predicted"/>
<dbReference type="PROSITE" id="PS51186">
    <property type="entry name" value="GNAT"/>
    <property type="match status" value="1"/>
</dbReference>
<dbReference type="InterPro" id="IPR016181">
    <property type="entry name" value="Acyl_CoA_acyltransferase"/>
</dbReference>
<dbReference type="Proteomes" id="UP000093199">
    <property type="component" value="Unassembled WGS sequence"/>
</dbReference>
<dbReference type="GO" id="GO:0008999">
    <property type="term" value="F:protein-N-terminal-alanine acetyltransferase activity"/>
    <property type="evidence" value="ECO:0007669"/>
    <property type="project" value="TreeGrafter"/>
</dbReference>
<dbReference type="STRING" id="33978.A6M13_03235"/>
<dbReference type="InterPro" id="IPR000182">
    <property type="entry name" value="GNAT_dom"/>
</dbReference>
<dbReference type="Gene3D" id="3.40.630.30">
    <property type="match status" value="1"/>
</dbReference>
<comment type="caution">
    <text evidence="2">The sequence shown here is derived from an EMBL/GenBank/DDBJ whole genome shotgun (WGS) entry which is preliminary data.</text>
</comment>
<evidence type="ECO:0000313" key="3">
    <source>
        <dbReference type="Proteomes" id="UP000093199"/>
    </source>
</evidence>
<sequence>MLTYIIDEDVSLRLFTTDDAQALYDVTMASKTYLKEWLGWLDYTTKVEHTAQYIQGTHQALLEQGGYPQTFAIIYKGEIAGTIGFNTLSKAQKIGVIGYWLGETFQQKGIMSKAFHAMIAYGFTDLNLNRIEVRVAVGNVKSRALPEKFGFIQEGQIRDAEWLYDHYVDHIVYSMLKNEWIEGEYHNGYIMKHQS</sequence>
<dbReference type="Pfam" id="PF13302">
    <property type="entry name" value="Acetyltransf_3"/>
    <property type="match status" value="1"/>
</dbReference>
<accession>A0A1C0YBT2</accession>
<organism evidence="2 3">
    <name type="scientific">Caryophanon tenue</name>
    <dbReference type="NCBI Taxonomy" id="33978"/>
    <lineage>
        <taxon>Bacteria</taxon>
        <taxon>Bacillati</taxon>
        <taxon>Bacillota</taxon>
        <taxon>Bacilli</taxon>
        <taxon>Bacillales</taxon>
        <taxon>Caryophanaceae</taxon>
        <taxon>Caryophanon</taxon>
    </lineage>
</organism>
<dbReference type="AlphaFoldDB" id="A0A1C0YBT2"/>
<reference evidence="2 3" key="1">
    <citation type="submission" date="2016-07" db="EMBL/GenBank/DDBJ databases">
        <title>Caryophanon tenue genome sequencing.</title>
        <authorList>
            <person name="Verma A."/>
            <person name="Pal Y."/>
            <person name="Krishnamurthi S."/>
        </authorList>
    </citation>
    <scope>NUCLEOTIDE SEQUENCE [LARGE SCALE GENOMIC DNA]</scope>
    <source>
        <strain evidence="2 3">DSM 14152</strain>
    </source>
</reference>
<dbReference type="OrthoDB" id="9784707at2"/>
<feature type="domain" description="N-acetyltransferase" evidence="1">
    <location>
        <begin position="10"/>
        <end position="178"/>
    </location>
</feature>
<dbReference type="RefSeq" id="WP_066545681.1">
    <property type="nucleotide sequence ID" value="NZ_MASJ01000023.1"/>
</dbReference>
<dbReference type="InterPro" id="IPR051908">
    <property type="entry name" value="Ribosomal_N-acetyltransferase"/>
</dbReference>
<dbReference type="PANTHER" id="PTHR43441:SF12">
    <property type="entry name" value="RIBOSOMAL N-ACETYLTRANSFERASE YDAF-RELATED"/>
    <property type="match status" value="1"/>
</dbReference>
<protein>
    <submittedName>
        <fullName evidence="2">GCN5 family acetyltransferase</fullName>
    </submittedName>
</protein>
<dbReference type="GO" id="GO:0005737">
    <property type="term" value="C:cytoplasm"/>
    <property type="evidence" value="ECO:0007669"/>
    <property type="project" value="TreeGrafter"/>
</dbReference>
<evidence type="ECO:0000259" key="1">
    <source>
        <dbReference type="PROSITE" id="PS51186"/>
    </source>
</evidence>
<name>A0A1C0YBT2_9BACL</name>
<dbReference type="PANTHER" id="PTHR43441">
    <property type="entry name" value="RIBOSOMAL-PROTEIN-SERINE ACETYLTRANSFERASE"/>
    <property type="match status" value="1"/>
</dbReference>
<gene>
    <name evidence="2" type="ORF">A6M13_03235</name>
</gene>
<dbReference type="EMBL" id="MASJ01000023">
    <property type="protein sequence ID" value="OCS84604.1"/>
    <property type="molecule type" value="Genomic_DNA"/>
</dbReference>
<dbReference type="SUPFAM" id="SSF55729">
    <property type="entry name" value="Acyl-CoA N-acyltransferases (Nat)"/>
    <property type="match status" value="1"/>
</dbReference>
<evidence type="ECO:0000313" key="2">
    <source>
        <dbReference type="EMBL" id="OCS84604.1"/>
    </source>
</evidence>
<keyword evidence="2" id="KW-0808">Transferase</keyword>